<name>A0A2S9Q7H2_9HYPH</name>
<feature type="binding site" evidence="7">
    <location>
        <position position="125"/>
    </location>
    <ligand>
        <name>Zn(2+)</name>
        <dbReference type="ChEBI" id="CHEBI:29105"/>
        <note>catalytic</note>
    </ligand>
</feature>
<dbReference type="HAMAP" id="MF_00009">
    <property type="entry name" value="Endoribonucl_YbeY"/>
    <property type="match status" value="1"/>
</dbReference>
<dbReference type="GO" id="GO:0004521">
    <property type="term" value="F:RNA endonuclease activity"/>
    <property type="evidence" value="ECO:0007669"/>
    <property type="project" value="UniProtKB-UniRule"/>
</dbReference>
<comment type="caution">
    <text evidence="8">The sequence shown here is derived from an EMBL/GenBank/DDBJ whole genome shotgun (WGS) entry which is preliminary data.</text>
</comment>
<feature type="binding site" evidence="7">
    <location>
        <position position="121"/>
    </location>
    <ligand>
        <name>Zn(2+)</name>
        <dbReference type="ChEBI" id="CHEBI:29105"/>
        <note>catalytic</note>
    </ligand>
</feature>
<evidence type="ECO:0000256" key="3">
    <source>
        <dbReference type="ARBA" id="ARBA00022723"/>
    </source>
</evidence>
<evidence type="ECO:0000256" key="5">
    <source>
        <dbReference type="ARBA" id="ARBA00022801"/>
    </source>
</evidence>
<gene>
    <name evidence="7 8" type="primary">ybeY</name>
    <name evidence="8" type="ORF">C5L14_22925</name>
</gene>
<feature type="binding site" evidence="7">
    <location>
        <position position="131"/>
    </location>
    <ligand>
        <name>Zn(2+)</name>
        <dbReference type="ChEBI" id="CHEBI:29105"/>
        <note>catalytic</note>
    </ligand>
</feature>
<dbReference type="InterPro" id="IPR023091">
    <property type="entry name" value="MetalPrtase_cat_dom_sf_prd"/>
</dbReference>
<keyword evidence="7" id="KW-0690">Ribosome biogenesis</keyword>
<dbReference type="SUPFAM" id="SSF55486">
    <property type="entry name" value="Metalloproteases ('zincins'), catalytic domain"/>
    <property type="match status" value="1"/>
</dbReference>
<dbReference type="EMBL" id="PUEJ01000009">
    <property type="protein sequence ID" value="PRH85302.1"/>
    <property type="molecule type" value="Genomic_DNA"/>
</dbReference>
<keyword evidence="7" id="KW-0963">Cytoplasm</keyword>
<evidence type="ECO:0000256" key="7">
    <source>
        <dbReference type="HAMAP-Rule" id="MF_00009"/>
    </source>
</evidence>
<dbReference type="RefSeq" id="WP_105864392.1">
    <property type="nucleotide sequence ID" value="NZ_PUEJ01000009.1"/>
</dbReference>
<comment type="cofactor">
    <cofactor evidence="7">
        <name>Zn(2+)</name>
        <dbReference type="ChEBI" id="CHEBI:29105"/>
    </cofactor>
    <text evidence="7">Binds 1 zinc ion.</text>
</comment>
<evidence type="ECO:0000313" key="9">
    <source>
        <dbReference type="Proteomes" id="UP000237682"/>
    </source>
</evidence>
<dbReference type="PANTHER" id="PTHR46986">
    <property type="entry name" value="ENDORIBONUCLEASE YBEY, CHLOROPLASTIC"/>
    <property type="match status" value="1"/>
</dbReference>
<evidence type="ECO:0000256" key="6">
    <source>
        <dbReference type="ARBA" id="ARBA00022833"/>
    </source>
</evidence>
<keyword evidence="7" id="KW-0698">rRNA processing</keyword>
<comment type="subcellular location">
    <subcellularLocation>
        <location evidence="7">Cytoplasm</location>
    </subcellularLocation>
</comment>
<organism evidence="8 9">
    <name type="scientific">Labrys okinawensis</name>
    <dbReference type="NCBI Taxonomy" id="346911"/>
    <lineage>
        <taxon>Bacteria</taxon>
        <taxon>Pseudomonadati</taxon>
        <taxon>Pseudomonadota</taxon>
        <taxon>Alphaproteobacteria</taxon>
        <taxon>Hyphomicrobiales</taxon>
        <taxon>Xanthobacteraceae</taxon>
        <taxon>Labrys</taxon>
    </lineage>
</organism>
<dbReference type="OrthoDB" id="9807740at2"/>
<dbReference type="GO" id="GO:0008270">
    <property type="term" value="F:zinc ion binding"/>
    <property type="evidence" value="ECO:0007669"/>
    <property type="project" value="UniProtKB-UniRule"/>
</dbReference>
<reference evidence="8 9" key="1">
    <citation type="submission" date="2018-02" db="EMBL/GenBank/DDBJ databases">
        <title>Whole genome sequencing of endophytic bacterium.</title>
        <authorList>
            <person name="Eedara R."/>
            <person name="Podile A.R."/>
        </authorList>
    </citation>
    <scope>NUCLEOTIDE SEQUENCE [LARGE SCALE GENOMIC DNA]</scope>
    <source>
        <strain evidence="8 9">RP1T</strain>
    </source>
</reference>
<protein>
    <recommendedName>
        <fullName evidence="7">Endoribonuclease YbeY</fullName>
        <ecNumber evidence="7">3.1.-.-</ecNumber>
    </recommendedName>
</protein>
<dbReference type="PROSITE" id="PS01306">
    <property type="entry name" value="UPF0054"/>
    <property type="match status" value="1"/>
</dbReference>
<dbReference type="Pfam" id="PF02130">
    <property type="entry name" value="YbeY"/>
    <property type="match status" value="1"/>
</dbReference>
<keyword evidence="6 7" id="KW-0862">Zinc</keyword>
<keyword evidence="5 7" id="KW-0378">Hydrolase</keyword>
<dbReference type="NCBIfam" id="TIGR00043">
    <property type="entry name" value="rRNA maturation RNase YbeY"/>
    <property type="match status" value="1"/>
</dbReference>
<keyword evidence="9" id="KW-1185">Reference proteome</keyword>
<dbReference type="GO" id="GO:0006364">
    <property type="term" value="P:rRNA processing"/>
    <property type="evidence" value="ECO:0007669"/>
    <property type="project" value="UniProtKB-UniRule"/>
</dbReference>
<dbReference type="InterPro" id="IPR020549">
    <property type="entry name" value="YbeY_CS"/>
</dbReference>
<comment type="function">
    <text evidence="7">Single strand-specific metallo-endoribonuclease involved in late-stage 70S ribosome quality control and in maturation of the 3' terminus of the 16S rRNA.</text>
</comment>
<sequence>MNDAITIEIALESDLWQDTDAIEALITRAVARSVDVAALAHAPGAELSIVLTDDASIRQINGEWRGKDKPTNVLSFPQAVGEAVATAPMLGDIIFAHETIAREAEEASVSFADHLSHLTVHGLLHLFGHDHLTDAEAEVMEALEVRILADLGIANPYADAPLLREAS</sequence>
<keyword evidence="2 7" id="KW-0540">Nuclease</keyword>
<keyword evidence="3 7" id="KW-0479">Metal-binding</keyword>
<accession>A0A2S9Q7H2</accession>
<dbReference type="GO" id="GO:0005737">
    <property type="term" value="C:cytoplasm"/>
    <property type="evidence" value="ECO:0007669"/>
    <property type="project" value="UniProtKB-SubCell"/>
</dbReference>
<comment type="similarity">
    <text evidence="1 7">Belongs to the endoribonuclease YbeY family.</text>
</comment>
<dbReference type="GO" id="GO:0004222">
    <property type="term" value="F:metalloendopeptidase activity"/>
    <property type="evidence" value="ECO:0007669"/>
    <property type="project" value="InterPro"/>
</dbReference>
<dbReference type="AlphaFoldDB" id="A0A2S9Q7H2"/>
<keyword evidence="4 7" id="KW-0255">Endonuclease</keyword>
<evidence type="ECO:0000313" key="8">
    <source>
        <dbReference type="EMBL" id="PRH85302.1"/>
    </source>
</evidence>
<evidence type="ECO:0000256" key="1">
    <source>
        <dbReference type="ARBA" id="ARBA00010875"/>
    </source>
</evidence>
<dbReference type="EC" id="3.1.-.-" evidence="7"/>
<evidence type="ECO:0000256" key="2">
    <source>
        <dbReference type="ARBA" id="ARBA00022722"/>
    </source>
</evidence>
<proteinExistence type="inferred from homology"/>
<dbReference type="PANTHER" id="PTHR46986:SF1">
    <property type="entry name" value="ENDORIBONUCLEASE YBEY, CHLOROPLASTIC"/>
    <property type="match status" value="1"/>
</dbReference>
<dbReference type="Gene3D" id="3.40.390.30">
    <property type="entry name" value="Metalloproteases ('zincins'), catalytic domain"/>
    <property type="match status" value="1"/>
</dbReference>
<dbReference type="Proteomes" id="UP000237682">
    <property type="component" value="Unassembled WGS sequence"/>
</dbReference>
<dbReference type="InterPro" id="IPR002036">
    <property type="entry name" value="YbeY"/>
</dbReference>
<evidence type="ECO:0000256" key="4">
    <source>
        <dbReference type="ARBA" id="ARBA00022759"/>
    </source>
</evidence>